<proteinExistence type="predicted"/>
<feature type="repeat" description="PPR" evidence="2">
    <location>
        <begin position="187"/>
        <end position="224"/>
    </location>
</feature>
<dbReference type="AlphaFoldDB" id="W7U1A7"/>
<feature type="region of interest" description="Disordered" evidence="3">
    <location>
        <begin position="481"/>
        <end position="501"/>
    </location>
</feature>
<feature type="region of interest" description="Disordered" evidence="3">
    <location>
        <begin position="584"/>
        <end position="605"/>
    </location>
</feature>
<comment type="caution">
    <text evidence="4">The sequence shown here is derived from an EMBL/GenBank/DDBJ whole genome shotgun (WGS) entry which is preliminary data.</text>
</comment>
<dbReference type="OrthoDB" id="5588846at2759"/>
<dbReference type="Pfam" id="PF13812">
    <property type="entry name" value="PPR_3"/>
    <property type="match status" value="2"/>
</dbReference>
<accession>W7U1A7</accession>
<reference evidence="4 5" key="1">
    <citation type="journal article" date="2014" name="Mol. Plant">
        <title>Chromosome Scale Genome Assembly and Transcriptome Profiling of Nannochloropsis gaditana in Nitrogen Depletion.</title>
        <authorList>
            <person name="Corteggiani Carpinelli E."/>
            <person name="Telatin A."/>
            <person name="Vitulo N."/>
            <person name="Forcato C."/>
            <person name="D'Angelo M."/>
            <person name="Schiavon R."/>
            <person name="Vezzi A."/>
            <person name="Giacometti G.M."/>
            <person name="Morosinotto T."/>
            <person name="Valle G."/>
        </authorList>
    </citation>
    <scope>NUCLEOTIDE SEQUENCE [LARGE SCALE GENOMIC DNA]</scope>
    <source>
        <strain evidence="4 5">B-31</strain>
    </source>
</reference>
<dbReference type="Proteomes" id="UP000019335">
    <property type="component" value="Chromosome 2"/>
</dbReference>
<dbReference type="PANTHER" id="PTHR47447:SF17">
    <property type="entry name" value="OS12G0638900 PROTEIN"/>
    <property type="match status" value="1"/>
</dbReference>
<sequence>MVNMRSNEAKRSPRSNLRGIFNLGRDARISGLLALLTSSWFLDGVAFHSPSFHSCSRGHARCFTTQPAKKVTMEMVTGHGSSSPIPPARAHPPKRLPGRRPPPSTQHRNLHGGGGLWEINNEINFWSKQRNFDQVLALAQKVETEGLRPNIYTFHALLNAAIACRRGEAETLAVWQKMTEEHGLRPTVVTYNILLKRFFGRGTPAAQRQALAVLNEMRQGGVEPDVLTFNELINICVEGGDMKAAAGLMQAMVHRGMAPDTRTYTTLIKGHGLKGNLMDAFETVKTMRAQALPLSTYSCNVLADACIRCGQPSRALALYREFEAEADEAGGEAGRTLDLKSFNIMIKAYRGLGHVEGARAALHALERRGFKADTVTYNTLVDLHCKAQNLGGARSLIEKMKENAVPVTHQTIHPLVQEEIIAHGVSWEEALDLATALLGAHGLKQNDVTICTVMEAMLSLERPRDAIQVFVRSFFAPREGVSPAEGGKGRERSERGKEAMGRVPRPRVIPSLVAFNGLIKAYRDYVVGLDMEGEGGDMAPLPLLVFPPNGGSPLWTQATTPRAVLEAAVHLPSYLQTLAAITPTATAPSPSSSSPHSRAPGAARRSFGTSHLFGGPDSITYNILMDFAGELGDVEALETIHAARNAAGFAIDHYVIHSYMKAHAVRGNLAGVTEAKEKMEALRVPANERTFSVLVLSLLRCGQVEKAELLLKNALARQTYVHDSLFVAFIQHYTSAPSSSQQPSAPEKPTSRLVAAREIFEAFKARRNPGAPMPAAPQQSHGKWAGAVWSAWMAALARKGDLDGVLAAWKEMTLCPSLGVRPTRSTYAQVIRAACVAGEVETALQWVQNMRGKKWVPDVRVYNGLIYACLEKEMGKADRKGSKGGGGQRLLVEVLEMMERDGVQPNAITLRAKEGVMRVLASRMRAVSDTMVGKLKMLALSKQWAERTEGKG</sequence>
<feature type="repeat" description="PPR" evidence="2">
    <location>
        <begin position="373"/>
        <end position="407"/>
    </location>
</feature>
<feature type="repeat" description="PPR" evidence="2">
    <location>
        <begin position="225"/>
        <end position="259"/>
    </location>
</feature>
<keyword evidence="5" id="KW-1185">Reference proteome</keyword>
<evidence type="ECO:0000256" key="1">
    <source>
        <dbReference type="ARBA" id="ARBA00022737"/>
    </source>
</evidence>
<dbReference type="InterPro" id="IPR002885">
    <property type="entry name" value="PPR_rpt"/>
</dbReference>
<dbReference type="Pfam" id="PF01535">
    <property type="entry name" value="PPR"/>
    <property type="match status" value="2"/>
</dbReference>
<evidence type="ECO:0000313" key="5">
    <source>
        <dbReference type="Proteomes" id="UP000019335"/>
    </source>
</evidence>
<dbReference type="Pfam" id="PF13041">
    <property type="entry name" value="PPR_2"/>
    <property type="match status" value="1"/>
</dbReference>
<protein>
    <submittedName>
        <fullName evidence="4">Pentatricopeptide repeat contining protein</fullName>
    </submittedName>
</protein>
<feature type="repeat" description="PPR" evidence="2">
    <location>
        <begin position="338"/>
        <end position="372"/>
    </location>
</feature>
<dbReference type="InterPro" id="IPR011990">
    <property type="entry name" value="TPR-like_helical_dom_sf"/>
</dbReference>
<dbReference type="Pfam" id="PF12854">
    <property type="entry name" value="PPR_1"/>
    <property type="match status" value="1"/>
</dbReference>
<feature type="repeat" description="PPR" evidence="2">
    <location>
        <begin position="260"/>
        <end position="294"/>
    </location>
</feature>
<feature type="compositionally biased region" description="Basic and acidic residues" evidence="3">
    <location>
        <begin position="487"/>
        <end position="500"/>
    </location>
</feature>
<feature type="repeat" description="PPR" evidence="2">
    <location>
        <begin position="823"/>
        <end position="857"/>
    </location>
</feature>
<gene>
    <name evidence="4" type="ORF">Naga_100006g5</name>
</gene>
<feature type="region of interest" description="Disordered" evidence="3">
    <location>
        <begin position="76"/>
        <end position="113"/>
    </location>
</feature>
<keyword evidence="1" id="KW-0677">Repeat</keyword>
<dbReference type="PANTHER" id="PTHR47447">
    <property type="entry name" value="OS03G0856100 PROTEIN"/>
    <property type="match status" value="1"/>
</dbReference>
<evidence type="ECO:0000256" key="2">
    <source>
        <dbReference type="PROSITE-ProRule" id="PRU00708"/>
    </source>
</evidence>
<evidence type="ECO:0000313" key="4">
    <source>
        <dbReference type="EMBL" id="EWM29563.1"/>
    </source>
</evidence>
<dbReference type="EMBL" id="AZIL01000126">
    <property type="protein sequence ID" value="EWM29563.1"/>
    <property type="molecule type" value="Genomic_DNA"/>
</dbReference>
<dbReference type="NCBIfam" id="TIGR00756">
    <property type="entry name" value="PPR"/>
    <property type="match status" value="3"/>
</dbReference>
<name>W7U1A7_9STRA</name>
<evidence type="ECO:0000256" key="3">
    <source>
        <dbReference type="SAM" id="MobiDB-lite"/>
    </source>
</evidence>
<dbReference type="Gene3D" id="1.25.40.10">
    <property type="entry name" value="Tetratricopeptide repeat domain"/>
    <property type="match status" value="5"/>
</dbReference>
<dbReference type="PROSITE" id="PS51375">
    <property type="entry name" value="PPR"/>
    <property type="match status" value="6"/>
</dbReference>
<organism evidence="4 5">
    <name type="scientific">Nannochloropsis gaditana</name>
    <dbReference type="NCBI Taxonomy" id="72520"/>
    <lineage>
        <taxon>Eukaryota</taxon>
        <taxon>Sar</taxon>
        <taxon>Stramenopiles</taxon>
        <taxon>Ochrophyta</taxon>
        <taxon>Eustigmatophyceae</taxon>
        <taxon>Eustigmatales</taxon>
        <taxon>Monodopsidaceae</taxon>
        <taxon>Nannochloropsis</taxon>
    </lineage>
</organism>